<dbReference type="InterPro" id="IPR036264">
    <property type="entry name" value="Bact_exopeptidase_dim_dom"/>
</dbReference>
<proteinExistence type="predicted"/>
<organism evidence="1 2">
    <name type="scientific">Gottfriedia acidiceleris</name>
    <dbReference type="NCBI Taxonomy" id="371036"/>
    <lineage>
        <taxon>Bacteria</taxon>
        <taxon>Bacillati</taxon>
        <taxon>Bacillota</taxon>
        <taxon>Bacilli</taxon>
        <taxon>Bacillales</taxon>
        <taxon>Bacillaceae</taxon>
        <taxon>Gottfriedia</taxon>
    </lineage>
</organism>
<protein>
    <submittedName>
        <fullName evidence="1">Uncharacterized protein</fullName>
    </submittedName>
</protein>
<evidence type="ECO:0000313" key="2">
    <source>
        <dbReference type="Proteomes" id="UP000830639"/>
    </source>
</evidence>
<sequence length="60" mass="6699">MNKIKDALFGASEIALELEKVAIHEQEHGTVDIVEVMDIHSGAMNVVQGEILMKIDFRFS</sequence>
<dbReference type="Gene3D" id="3.30.70.360">
    <property type="match status" value="1"/>
</dbReference>
<dbReference type="SUPFAM" id="SSF55031">
    <property type="entry name" value="Bacterial exopeptidase dimerisation domain"/>
    <property type="match status" value="1"/>
</dbReference>
<dbReference type="Proteomes" id="UP000830639">
    <property type="component" value="Chromosome"/>
</dbReference>
<evidence type="ECO:0000313" key="1">
    <source>
        <dbReference type="EMBL" id="UPM56342.1"/>
    </source>
</evidence>
<accession>A0ABY4JUM9</accession>
<gene>
    <name evidence="1" type="ORF">MY490_11115</name>
</gene>
<reference evidence="1 2" key="1">
    <citation type="submission" date="2022-04" db="EMBL/GenBank/DDBJ databases">
        <title>Mechanism of arsenic methylation and mitigation arsenic toxicity by Bacillus sp. LH14 from an Arsenic-Contaminated Paddy Soil.</title>
        <authorList>
            <person name="Wang D."/>
        </authorList>
    </citation>
    <scope>NUCLEOTIDE SEQUENCE [LARGE SCALE GENOMIC DNA]</scope>
    <source>
        <strain evidence="1 2">LH14</strain>
    </source>
</reference>
<name>A0ABY4JUM9_9BACI</name>
<dbReference type="RefSeq" id="WP_248269246.1">
    <property type="nucleotide sequence ID" value="NZ_CP096034.1"/>
</dbReference>
<keyword evidence="2" id="KW-1185">Reference proteome</keyword>
<dbReference type="EMBL" id="CP096034">
    <property type="protein sequence ID" value="UPM56342.1"/>
    <property type="molecule type" value="Genomic_DNA"/>
</dbReference>